<accession>A0ABZ3HB66</accession>
<protein>
    <recommendedName>
        <fullName evidence="4">Copper resistance protein D domain-containing protein</fullName>
    </recommendedName>
</protein>
<proteinExistence type="predicted"/>
<evidence type="ECO:0008006" key="4">
    <source>
        <dbReference type="Google" id="ProtNLM"/>
    </source>
</evidence>
<keyword evidence="1" id="KW-0812">Transmembrane</keyword>
<dbReference type="RefSeq" id="WP_345972945.1">
    <property type="nucleotide sequence ID" value="NZ_CP147920.1"/>
</dbReference>
<feature type="transmembrane region" description="Helical" evidence="1">
    <location>
        <begin position="61"/>
        <end position="85"/>
    </location>
</feature>
<dbReference type="Proteomes" id="UP001447842">
    <property type="component" value="Chromosome"/>
</dbReference>
<evidence type="ECO:0000256" key="1">
    <source>
        <dbReference type="SAM" id="Phobius"/>
    </source>
</evidence>
<keyword evidence="1" id="KW-1133">Transmembrane helix</keyword>
<dbReference type="EMBL" id="CP147920">
    <property type="protein sequence ID" value="XAU15496.1"/>
    <property type="molecule type" value="Genomic_DNA"/>
</dbReference>
<evidence type="ECO:0000313" key="2">
    <source>
        <dbReference type="EMBL" id="XAU15496.1"/>
    </source>
</evidence>
<gene>
    <name evidence="2" type="ORF">WCY31_02080</name>
</gene>
<keyword evidence="3" id="KW-1185">Reference proteome</keyword>
<reference evidence="2 3" key="1">
    <citation type="submission" date="2024-03" db="EMBL/GenBank/DDBJ databases">
        <title>Sulfurimonas sp. HSL3-1.</title>
        <authorList>
            <person name="Wang S."/>
        </authorList>
    </citation>
    <scope>NUCLEOTIDE SEQUENCE [LARGE SCALE GENOMIC DNA]</scope>
    <source>
        <strain evidence="2 3">HSL3-1</strain>
    </source>
</reference>
<organism evidence="2 3">
    <name type="scientific">Sulfurimonas diazotrophicus</name>
    <dbReference type="NCBI Taxonomy" id="3131939"/>
    <lineage>
        <taxon>Bacteria</taxon>
        <taxon>Pseudomonadati</taxon>
        <taxon>Campylobacterota</taxon>
        <taxon>Epsilonproteobacteria</taxon>
        <taxon>Campylobacterales</taxon>
        <taxon>Sulfurimonadaceae</taxon>
        <taxon>Sulfurimonas</taxon>
    </lineage>
</organism>
<evidence type="ECO:0000313" key="3">
    <source>
        <dbReference type="Proteomes" id="UP001447842"/>
    </source>
</evidence>
<keyword evidence="1" id="KW-0472">Membrane</keyword>
<sequence length="178" mass="19525">MKEAMVTFFWEYSTLIVFLHVLSAVVWVGGMIAMRFAAHNAFLELEPPVRLARTAHALKRLFAIVSPFVVILIITAVLMAVGWGFRAASVDANGNVIDEAAFATYQLVHVKEAIWLIMALNLGAMILRRNKAQKKIDAGDFAAAKGLLGLIGKYMVPLNIILGVIAIYLGVTLRYSHA</sequence>
<feature type="transmembrane region" description="Helical" evidence="1">
    <location>
        <begin position="147"/>
        <end position="171"/>
    </location>
</feature>
<name>A0ABZ3HB66_9BACT</name>
<feature type="transmembrane region" description="Helical" evidence="1">
    <location>
        <begin position="12"/>
        <end position="33"/>
    </location>
</feature>
<feature type="transmembrane region" description="Helical" evidence="1">
    <location>
        <begin position="105"/>
        <end position="127"/>
    </location>
</feature>